<dbReference type="EMBL" id="JAFNEN010000003">
    <property type="protein sequence ID" value="KAG8201688.1"/>
    <property type="molecule type" value="Genomic_DNA"/>
</dbReference>
<protein>
    <submittedName>
        <fullName evidence="1">Uncharacterized protein</fullName>
    </submittedName>
</protein>
<gene>
    <name evidence="1" type="ORF">JTE90_012753</name>
</gene>
<organism evidence="1 2">
    <name type="scientific">Oedothorax gibbosus</name>
    <dbReference type="NCBI Taxonomy" id="931172"/>
    <lineage>
        <taxon>Eukaryota</taxon>
        <taxon>Metazoa</taxon>
        <taxon>Ecdysozoa</taxon>
        <taxon>Arthropoda</taxon>
        <taxon>Chelicerata</taxon>
        <taxon>Arachnida</taxon>
        <taxon>Araneae</taxon>
        <taxon>Araneomorphae</taxon>
        <taxon>Entelegynae</taxon>
        <taxon>Araneoidea</taxon>
        <taxon>Linyphiidae</taxon>
        <taxon>Erigoninae</taxon>
        <taxon>Oedothorax</taxon>
    </lineage>
</organism>
<evidence type="ECO:0000313" key="1">
    <source>
        <dbReference type="EMBL" id="KAG8201688.1"/>
    </source>
</evidence>
<name>A0AAV6W006_9ARAC</name>
<keyword evidence="2" id="KW-1185">Reference proteome</keyword>
<evidence type="ECO:0000313" key="2">
    <source>
        <dbReference type="Proteomes" id="UP000827092"/>
    </source>
</evidence>
<accession>A0AAV6W006</accession>
<dbReference type="AlphaFoldDB" id="A0AAV6W006"/>
<comment type="caution">
    <text evidence="1">The sequence shown here is derived from an EMBL/GenBank/DDBJ whole genome shotgun (WGS) entry which is preliminary data.</text>
</comment>
<dbReference type="Proteomes" id="UP000827092">
    <property type="component" value="Unassembled WGS sequence"/>
</dbReference>
<reference evidence="1 2" key="1">
    <citation type="journal article" date="2022" name="Nat. Ecol. Evol.">
        <title>A masculinizing supergene underlies an exaggerated male reproductive morph in a spider.</title>
        <authorList>
            <person name="Hendrickx F."/>
            <person name="De Corte Z."/>
            <person name="Sonet G."/>
            <person name="Van Belleghem S.M."/>
            <person name="Kostlbacher S."/>
            <person name="Vangestel C."/>
        </authorList>
    </citation>
    <scope>NUCLEOTIDE SEQUENCE [LARGE SCALE GENOMIC DNA]</scope>
    <source>
        <strain evidence="1">W744_W776</strain>
    </source>
</reference>
<sequence>MYRTFCSACYVQELNDFYGNCCYIKISTRHLVFRIYLSQLVVVCLQCYIHRFNEAIPTVKKKFPAKKMKSWEAVLQE</sequence>
<proteinExistence type="predicted"/>